<sequence>MNISFAPLAKVSPVHGYYSQACSDIEFMPSRSTHELLRGGRMLARMLNGELHLLYEAESPGVPLSSLAGQTLHFGLRLANPVFSNITMPVITDTTLTPLYANATLPATLDAPQGVELTAGLYGLAPKLASRPVTLRLLDAHANILETRQLAEAATSYDTRGLAPGEYRIEEDYGPGLLHTRKLFVDASLRDTGVWGLLALRIDAAFYTNAANFTLNFAVRKETLRYYVVARNWQPDEFNQLNIVDEGFSAEGRDEITFTRLVAPFPDGFIKDSLLGDSSVQIAVFQSQTEVARKERGLRKLHLSRNSTVLIEYLPLPGPERAKADFIVHLSKP</sequence>
<dbReference type="RefSeq" id="WP_186410727.1">
    <property type="nucleotide sequence ID" value="NZ_FLQY01000121.1"/>
</dbReference>
<dbReference type="Proteomes" id="UP000199600">
    <property type="component" value="Unassembled WGS sequence"/>
</dbReference>
<protein>
    <submittedName>
        <fullName evidence="1">Uncharacterized protein</fullName>
    </submittedName>
</protein>
<organism evidence="1 2">
    <name type="scientific">Candidatus Propionivibrio aalborgensis</name>
    <dbReference type="NCBI Taxonomy" id="1860101"/>
    <lineage>
        <taxon>Bacteria</taxon>
        <taxon>Pseudomonadati</taxon>
        <taxon>Pseudomonadota</taxon>
        <taxon>Betaproteobacteria</taxon>
        <taxon>Rhodocyclales</taxon>
        <taxon>Rhodocyclaceae</taxon>
        <taxon>Propionivibrio</taxon>
    </lineage>
</organism>
<gene>
    <name evidence="1" type="ORF">PROAA_2070002</name>
</gene>
<evidence type="ECO:0000313" key="2">
    <source>
        <dbReference type="Proteomes" id="UP000199600"/>
    </source>
</evidence>
<accession>A0A1A8XQW9</accession>
<reference evidence="1 2" key="1">
    <citation type="submission" date="2016-06" db="EMBL/GenBank/DDBJ databases">
        <authorList>
            <person name="Kjaerup R.B."/>
            <person name="Dalgaard T.S."/>
            <person name="Juul-Madsen H.R."/>
        </authorList>
    </citation>
    <scope>NUCLEOTIDE SEQUENCE [LARGE SCALE GENOMIC DNA]</scope>
    <source>
        <strain evidence="1">2</strain>
    </source>
</reference>
<proteinExistence type="predicted"/>
<evidence type="ECO:0000313" key="1">
    <source>
        <dbReference type="EMBL" id="SBT07051.1"/>
    </source>
</evidence>
<dbReference type="EMBL" id="FLQY01000121">
    <property type="protein sequence ID" value="SBT07051.1"/>
    <property type="molecule type" value="Genomic_DNA"/>
</dbReference>
<name>A0A1A8XQW9_9RHOO</name>
<keyword evidence="2" id="KW-1185">Reference proteome</keyword>
<dbReference type="AlphaFoldDB" id="A0A1A8XQW9"/>